<feature type="region of interest" description="Disordered" evidence="1">
    <location>
        <begin position="29"/>
        <end position="128"/>
    </location>
</feature>
<sequence>MAARAPSSGHLRFMPLHLRPGVAQFRLRFFPEGVPGTQPPTPGLHQPGPPLQPGPAAPARPRLSAPPEAPAHRGRKGHRPALEPAGRIHPPHVPDPIRGPGRIQGPPSVQPSSLGIESPGDGTPIGIN</sequence>
<gene>
    <name evidence="2" type="ORF">NDU88_002302</name>
    <name evidence="3" type="ORF">NDU88_002304</name>
</gene>
<keyword evidence="4" id="KW-1185">Reference proteome</keyword>
<evidence type="ECO:0000313" key="2">
    <source>
        <dbReference type="EMBL" id="KAJ1185510.1"/>
    </source>
</evidence>
<dbReference type="EMBL" id="JANPWB010000005">
    <property type="protein sequence ID" value="KAJ1185512.1"/>
    <property type="molecule type" value="Genomic_DNA"/>
</dbReference>
<dbReference type="Proteomes" id="UP001066276">
    <property type="component" value="Chromosome 3_1"/>
</dbReference>
<evidence type="ECO:0000256" key="1">
    <source>
        <dbReference type="SAM" id="MobiDB-lite"/>
    </source>
</evidence>
<feature type="compositionally biased region" description="Pro residues" evidence="1">
    <location>
        <begin position="37"/>
        <end position="58"/>
    </location>
</feature>
<protein>
    <submittedName>
        <fullName evidence="3">Uncharacterized protein</fullName>
    </submittedName>
</protein>
<evidence type="ECO:0000313" key="3">
    <source>
        <dbReference type="EMBL" id="KAJ1185512.1"/>
    </source>
</evidence>
<proteinExistence type="predicted"/>
<comment type="caution">
    <text evidence="3">The sequence shown here is derived from an EMBL/GenBank/DDBJ whole genome shotgun (WGS) entry which is preliminary data.</text>
</comment>
<reference evidence="3" key="1">
    <citation type="journal article" date="2022" name="bioRxiv">
        <title>Sequencing and chromosome-scale assembly of the giantPleurodeles waltlgenome.</title>
        <authorList>
            <person name="Brown T."/>
            <person name="Elewa A."/>
            <person name="Iarovenko S."/>
            <person name="Subramanian E."/>
            <person name="Araus A.J."/>
            <person name="Petzold A."/>
            <person name="Susuki M."/>
            <person name="Suzuki K.-i.T."/>
            <person name="Hayashi T."/>
            <person name="Toyoda A."/>
            <person name="Oliveira C."/>
            <person name="Osipova E."/>
            <person name="Leigh N.D."/>
            <person name="Simon A."/>
            <person name="Yun M.H."/>
        </authorList>
    </citation>
    <scope>NUCLEOTIDE SEQUENCE</scope>
    <source>
        <strain evidence="3">20211129_DDA</strain>
        <tissue evidence="3">Liver</tissue>
    </source>
</reference>
<organism evidence="3 4">
    <name type="scientific">Pleurodeles waltl</name>
    <name type="common">Iberian ribbed newt</name>
    <dbReference type="NCBI Taxonomy" id="8319"/>
    <lineage>
        <taxon>Eukaryota</taxon>
        <taxon>Metazoa</taxon>
        <taxon>Chordata</taxon>
        <taxon>Craniata</taxon>
        <taxon>Vertebrata</taxon>
        <taxon>Euteleostomi</taxon>
        <taxon>Amphibia</taxon>
        <taxon>Batrachia</taxon>
        <taxon>Caudata</taxon>
        <taxon>Salamandroidea</taxon>
        <taxon>Salamandridae</taxon>
        <taxon>Pleurodelinae</taxon>
        <taxon>Pleurodeles</taxon>
    </lineage>
</organism>
<accession>A0AAV7U8W5</accession>
<dbReference type="EMBL" id="JANPWB010000005">
    <property type="protein sequence ID" value="KAJ1185510.1"/>
    <property type="molecule type" value="Genomic_DNA"/>
</dbReference>
<feature type="compositionally biased region" description="Low complexity" evidence="1">
    <location>
        <begin position="96"/>
        <end position="107"/>
    </location>
</feature>
<name>A0AAV7U8W5_PLEWA</name>
<dbReference type="AlphaFoldDB" id="A0AAV7U8W5"/>
<evidence type="ECO:0000313" key="4">
    <source>
        <dbReference type="Proteomes" id="UP001066276"/>
    </source>
</evidence>